<sequence length="104" mass="11597">MDDDSLFKALADPTRRAIFERLATGPSNASGLREGFGISQPAMSQHLGVLVGAGLVRQERDGRFVNYEVDPAGIGRIGNWLARYRAYWPSRMADLDEVLREMDQ</sequence>
<evidence type="ECO:0000313" key="2">
    <source>
        <dbReference type="EMBL" id="UYQ73797.1"/>
    </source>
</evidence>
<dbReference type="InterPro" id="IPR036388">
    <property type="entry name" value="WH-like_DNA-bd_sf"/>
</dbReference>
<dbReference type="Pfam" id="PF12840">
    <property type="entry name" value="HTH_20"/>
    <property type="match status" value="1"/>
</dbReference>
<dbReference type="NCBIfam" id="NF033788">
    <property type="entry name" value="HTH_metalloreg"/>
    <property type="match status" value="1"/>
</dbReference>
<feature type="domain" description="HTH arsR-type" evidence="1">
    <location>
        <begin position="1"/>
        <end position="89"/>
    </location>
</feature>
<dbReference type="InterPro" id="IPR036390">
    <property type="entry name" value="WH_DNA-bd_sf"/>
</dbReference>
<organism evidence="2 3">
    <name type="scientific">Pelagibacterium flavum</name>
    <dbReference type="NCBI Taxonomy" id="2984530"/>
    <lineage>
        <taxon>Bacteria</taxon>
        <taxon>Pseudomonadati</taxon>
        <taxon>Pseudomonadota</taxon>
        <taxon>Alphaproteobacteria</taxon>
        <taxon>Hyphomicrobiales</taxon>
        <taxon>Devosiaceae</taxon>
        <taxon>Pelagibacterium</taxon>
    </lineage>
</organism>
<dbReference type="EMBL" id="CP107716">
    <property type="protein sequence ID" value="UYQ73797.1"/>
    <property type="molecule type" value="Genomic_DNA"/>
</dbReference>
<proteinExistence type="predicted"/>
<gene>
    <name evidence="2" type="ORF">OF122_08580</name>
</gene>
<dbReference type="CDD" id="cd00090">
    <property type="entry name" value="HTH_ARSR"/>
    <property type="match status" value="1"/>
</dbReference>
<name>A0ABY6IWP8_9HYPH</name>
<dbReference type="PANTHER" id="PTHR38600:SF2">
    <property type="entry name" value="SLL0088 PROTEIN"/>
    <property type="match status" value="1"/>
</dbReference>
<dbReference type="PRINTS" id="PR00778">
    <property type="entry name" value="HTHARSR"/>
</dbReference>
<dbReference type="SUPFAM" id="SSF46785">
    <property type="entry name" value="Winged helix' DNA-binding domain"/>
    <property type="match status" value="1"/>
</dbReference>
<keyword evidence="3" id="KW-1185">Reference proteome</keyword>
<dbReference type="RefSeq" id="WP_264227356.1">
    <property type="nucleotide sequence ID" value="NZ_CP107716.1"/>
</dbReference>
<dbReference type="InterPro" id="IPR001845">
    <property type="entry name" value="HTH_ArsR_DNA-bd_dom"/>
</dbReference>
<dbReference type="InterPro" id="IPR011991">
    <property type="entry name" value="ArsR-like_HTH"/>
</dbReference>
<dbReference type="Gene3D" id="1.10.10.10">
    <property type="entry name" value="Winged helix-like DNA-binding domain superfamily/Winged helix DNA-binding domain"/>
    <property type="match status" value="1"/>
</dbReference>
<protein>
    <submittedName>
        <fullName evidence="2">Metalloregulator ArsR/SmtB family transcription factor</fullName>
    </submittedName>
</protein>
<reference evidence="2" key="1">
    <citation type="submission" date="2022-10" db="EMBL/GenBank/DDBJ databases">
        <title>YIM 151497 complete genome.</title>
        <authorList>
            <person name="Chen X."/>
        </authorList>
    </citation>
    <scope>NUCLEOTIDE SEQUENCE</scope>
    <source>
        <strain evidence="2">YIM 151497</strain>
    </source>
</reference>
<evidence type="ECO:0000313" key="3">
    <source>
        <dbReference type="Proteomes" id="UP001163882"/>
    </source>
</evidence>
<dbReference type="SMART" id="SM00418">
    <property type="entry name" value="HTH_ARSR"/>
    <property type="match status" value="1"/>
</dbReference>
<dbReference type="PANTHER" id="PTHR38600">
    <property type="entry name" value="TRANSCRIPTIONAL REGULATORY PROTEIN"/>
    <property type="match status" value="1"/>
</dbReference>
<dbReference type="PROSITE" id="PS50987">
    <property type="entry name" value="HTH_ARSR_2"/>
    <property type="match status" value="1"/>
</dbReference>
<accession>A0ABY6IWP8</accession>
<dbReference type="Proteomes" id="UP001163882">
    <property type="component" value="Chromosome"/>
</dbReference>
<evidence type="ECO:0000259" key="1">
    <source>
        <dbReference type="PROSITE" id="PS50987"/>
    </source>
</evidence>